<reference evidence="2 3" key="1">
    <citation type="submission" date="2020-03" db="EMBL/GenBank/DDBJ databases">
        <title>Draft Genome Sequence of Cudoniella acicularis.</title>
        <authorList>
            <person name="Buettner E."/>
            <person name="Kellner H."/>
        </authorList>
    </citation>
    <scope>NUCLEOTIDE SEQUENCE [LARGE SCALE GENOMIC DNA]</scope>
    <source>
        <strain evidence="2 3">DSM 108380</strain>
    </source>
</reference>
<feature type="compositionally biased region" description="Polar residues" evidence="1">
    <location>
        <begin position="110"/>
        <end position="125"/>
    </location>
</feature>
<protein>
    <submittedName>
        <fullName evidence="2">Uncharacterized protein</fullName>
    </submittedName>
</protein>
<organism evidence="2 3">
    <name type="scientific">Cudoniella acicularis</name>
    <dbReference type="NCBI Taxonomy" id="354080"/>
    <lineage>
        <taxon>Eukaryota</taxon>
        <taxon>Fungi</taxon>
        <taxon>Dikarya</taxon>
        <taxon>Ascomycota</taxon>
        <taxon>Pezizomycotina</taxon>
        <taxon>Leotiomycetes</taxon>
        <taxon>Helotiales</taxon>
        <taxon>Tricladiaceae</taxon>
        <taxon>Cudoniella</taxon>
    </lineage>
</organism>
<evidence type="ECO:0000256" key="1">
    <source>
        <dbReference type="SAM" id="MobiDB-lite"/>
    </source>
</evidence>
<dbReference type="EMBL" id="JAAMPI010001331">
    <property type="protein sequence ID" value="KAF4625624.1"/>
    <property type="molecule type" value="Genomic_DNA"/>
</dbReference>
<evidence type="ECO:0000313" key="3">
    <source>
        <dbReference type="Proteomes" id="UP000566819"/>
    </source>
</evidence>
<proteinExistence type="predicted"/>
<name>A0A8H4R8L5_9HELO</name>
<keyword evidence="3" id="KW-1185">Reference proteome</keyword>
<accession>A0A8H4R8L5</accession>
<feature type="compositionally biased region" description="Basic and acidic residues" evidence="1">
    <location>
        <begin position="90"/>
        <end position="100"/>
    </location>
</feature>
<gene>
    <name evidence="2" type="ORF">G7Y89_g12541</name>
</gene>
<feature type="compositionally biased region" description="Polar residues" evidence="1">
    <location>
        <begin position="69"/>
        <end position="81"/>
    </location>
</feature>
<sequence>MPTPEQWKALLTTKPVSRDSSSSSLSKLWSNPKSKKSKPSSGKSTSPYKSKFIECFEGDPGYVPPGLSILQSEQHRQGSPGSSESSEVENVERKERDPRQPLHPLDILSLTPSHPPTQSHTQHQASDVPLFEDWVLQDTAEVTNNNNSEELEKNRDGGTEASWDW</sequence>
<comment type="caution">
    <text evidence="2">The sequence shown here is derived from an EMBL/GenBank/DDBJ whole genome shotgun (WGS) entry which is preliminary data.</text>
</comment>
<dbReference type="AlphaFoldDB" id="A0A8H4R8L5"/>
<feature type="region of interest" description="Disordered" evidence="1">
    <location>
        <begin position="63"/>
        <end position="165"/>
    </location>
</feature>
<feature type="compositionally biased region" description="Low complexity" evidence="1">
    <location>
        <begin position="14"/>
        <end position="32"/>
    </location>
</feature>
<dbReference type="Proteomes" id="UP000566819">
    <property type="component" value="Unassembled WGS sequence"/>
</dbReference>
<feature type="region of interest" description="Disordered" evidence="1">
    <location>
        <begin position="1"/>
        <end position="48"/>
    </location>
</feature>
<feature type="compositionally biased region" description="Low complexity" evidence="1">
    <location>
        <begin position="39"/>
        <end position="48"/>
    </location>
</feature>
<evidence type="ECO:0000313" key="2">
    <source>
        <dbReference type="EMBL" id="KAF4625624.1"/>
    </source>
</evidence>